<evidence type="ECO:0000256" key="1">
    <source>
        <dbReference type="SAM" id="MobiDB-lite"/>
    </source>
</evidence>
<keyword evidence="3" id="KW-1185">Reference proteome</keyword>
<protein>
    <submittedName>
        <fullName evidence="2">Uncharacterized protein</fullName>
    </submittedName>
</protein>
<dbReference type="AlphaFoldDB" id="A0A9J5W771"/>
<sequence>MWIQSRKQEHKCNKVAQKIGSSRRGERIDRTRPEKQGGLRGLGAFSARFGWSPADKQFTEITLPRRSWLLAELCLLFTPTPEPKENRERGSPLTAELVLASRRSLRLPDRKRRPVAGWFPGCSLTGAGRSFA</sequence>
<evidence type="ECO:0000313" key="3">
    <source>
        <dbReference type="Proteomes" id="UP000824120"/>
    </source>
</evidence>
<comment type="caution">
    <text evidence="2">The sequence shown here is derived from an EMBL/GenBank/DDBJ whole genome shotgun (WGS) entry which is preliminary data.</text>
</comment>
<evidence type="ECO:0000313" key="2">
    <source>
        <dbReference type="EMBL" id="KAG5571040.1"/>
    </source>
</evidence>
<accession>A0A9J5W771</accession>
<dbReference type="EMBL" id="JACXVP010000012">
    <property type="protein sequence ID" value="KAG5571040.1"/>
    <property type="molecule type" value="Genomic_DNA"/>
</dbReference>
<proteinExistence type="predicted"/>
<feature type="region of interest" description="Disordered" evidence="1">
    <location>
        <begin position="17"/>
        <end position="40"/>
    </location>
</feature>
<feature type="compositionally biased region" description="Basic and acidic residues" evidence="1">
    <location>
        <begin position="23"/>
        <end position="37"/>
    </location>
</feature>
<gene>
    <name evidence="2" type="ORF">H5410_060806</name>
</gene>
<dbReference type="Proteomes" id="UP000824120">
    <property type="component" value="Chromosome 12"/>
</dbReference>
<reference evidence="2 3" key="1">
    <citation type="submission" date="2020-09" db="EMBL/GenBank/DDBJ databases">
        <title>De no assembly of potato wild relative species, Solanum commersonii.</title>
        <authorList>
            <person name="Cho K."/>
        </authorList>
    </citation>
    <scope>NUCLEOTIDE SEQUENCE [LARGE SCALE GENOMIC DNA]</scope>
    <source>
        <strain evidence="2">LZ3.2</strain>
        <tissue evidence="2">Leaf</tissue>
    </source>
</reference>
<name>A0A9J5W771_SOLCO</name>
<organism evidence="2 3">
    <name type="scientific">Solanum commersonii</name>
    <name type="common">Commerson's wild potato</name>
    <name type="synonym">Commerson's nightshade</name>
    <dbReference type="NCBI Taxonomy" id="4109"/>
    <lineage>
        <taxon>Eukaryota</taxon>
        <taxon>Viridiplantae</taxon>
        <taxon>Streptophyta</taxon>
        <taxon>Embryophyta</taxon>
        <taxon>Tracheophyta</taxon>
        <taxon>Spermatophyta</taxon>
        <taxon>Magnoliopsida</taxon>
        <taxon>eudicotyledons</taxon>
        <taxon>Gunneridae</taxon>
        <taxon>Pentapetalae</taxon>
        <taxon>asterids</taxon>
        <taxon>lamiids</taxon>
        <taxon>Solanales</taxon>
        <taxon>Solanaceae</taxon>
        <taxon>Solanoideae</taxon>
        <taxon>Solaneae</taxon>
        <taxon>Solanum</taxon>
    </lineage>
</organism>